<dbReference type="EMBL" id="JAQSGK010000088">
    <property type="protein sequence ID" value="MEE6717207.1"/>
    <property type="molecule type" value="Genomic_DNA"/>
</dbReference>
<organism evidence="1 2">
    <name type="scientific">Schleiferilactobacillus harbinensis</name>
    <dbReference type="NCBI Taxonomy" id="304207"/>
    <lineage>
        <taxon>Bacteria</taxon>
        <taxon>Bacillati</taxon>
        <taxon>Bacillota</taxon>
        <taxon>Bacilli</taxon>
        <taxon>Lactobacillales</taxon>
        <taxon>Lactobacillaceae</taxon>
        <taxon>Schleiferilactobacillus</taxon>
    </lineage>
</organism>
<protein>
    <submittedName>
        <fullName evidence="1">Uncharacterized protein</fullName>
    </submittedName>
</protein>
<dbReference type="Proteomes" id="UP001330016">
    <property type="component" value="Unassembled WGS sequence"/>
</dbReference>
<evidence type="ECO:0000313" key="1">
    <source>
        <dbReference type="EMBL" id="MEE6717207.1"/>
    </source>
</evidence>
<accession>A0ABU7T3U3</accession>
<keyword evidence="2" id="KW-1185">Reference proteome</keyword>
<comment type="caution">
    <text evidence="1">The sequence shown here is derived from an EMBL/GenBank/DDBJ whole genome shotgun (WGS) entry which is preliminary data.</text>
</comment>
<name>A0ABU7T3U3_9LACO</name>
<reference evidence="1 2" key="1">
    <citation type="submission" date="2023-02" db="EMBL/GenBank/DDBJ databases">
        <title>The predominant lactic acid bacteria and yeasts involved in the spontaneous fermentation of millet during the production of the traditional porridge Hausa koko in Ghana.</title>
        <authorList>
            <person name="Atter A."/>
            <person name="Diaz M."/>
        </authorList>
    </citation>
    <scope>NUCLEOTIDE SEQUENCE [LARGE SCALE GENOMIC DNA]</scope>
    <source>
        <strain evidence="1 2">FI11640</strain>
    </source>
</reference>
<dbReference type="RefSeq" id="WP_146995640.1">
    <property type="nucleotide sequence ID" value="NZ_BJTX01000135.1"/>
</dbReference>
<gene>
    <name evidence="1" type="ORF">PS435_15305</name>
</gene>
<sequence>MTIPKLIPFGSYEQLNNQGINDNSETIKKMYTKLTGDSNHSFEGQPEDATNENFEQDLTSDRQMVHWGGSLGAWRDRPLDGDKLSAREMVLDCYKAVYALGGNPNQFYRNYKKYFTGIKSAPNKRRVATMTVNHVQFIFRYTPKNDPTVKGEDGKSWLDQSQVLCFTMYDPIKDAGFKELL</sequence>
<proteinExistence type="predicted"/>
<evidence type="ECO:0000313" key="2">
    <source>
        <dbReference type="Proteomes" id="UP001330016"/>
    </source>
</evidence>